<evidence type="ECO:0000313" key="10">
    <source>
        <dbReference type="Proteomes" id="UP000822688"/>
    </source>
</evidence>
<evidence type="ECO:0000256" key="5">
    <source>
        <dbReference type="ARBA" id="ARBA00022989"/>
    </source>
</evidence>
<evidence type="ECO:0000256" key="2">
    <source>
        <dbReference type="ARBA" id="ARBA00005262"/>
    </source>
</evidence>
<dbReference type="AlphaFoldDB" id="A0A8T0H9I0"/>
<evidence type="ECO:0000313" key="9">
    <source>
        <dbReference type="EMBL" id="KAG0566978.1"/>
    </source>
</evidence>
<keyword evidence="3" id="KW-1003">Cell membrane</keyword>
<feature type="transmembrane region" description="Helical" evidence="8">
    <location>
        <begin position="264"/>
        <end position="284"/>
    </location>
</feature>
<protein>
    <recommendedName>
        <fullName evidence="11">Chromate transporter</fullName>
    </recommendedName>
</protein>
<dbReference type="PIRSF" id="PIRSF004810">
    <property type="entry name" value="ChrA"/>
    <property type="match status" value="1"/>
</dbReference>
<dbReference type="GO" id="GO:0015109">
    <property type="term" value="F:chromate transmembrane transporter activity"/>
    <property type="evidence" value="ECO:0007669"/>
    <property type="project" value="InterPro"/>
</dbReference>
<feature type="transmembrane region" description="Helical" evidence="8">
    <location>
        <begin position="76"/>
        <end position="94"/>
    </location>
</feature>
<evidence type="ECO:0000256" key="7">
    <source>
        <dbReference type="SAM" id="MobiDB-lite"/>
    </source>
</evidence>
<feature type="transmembrane region" description="Helical" evidence="8">
    <location>
        <begin position="139"/>
        <end position="165"/>
    </location>
</feature>
<dbReference type="PANTHER" id="PTHR33567:SF3">
    <property type="entry name" value="CHROMATE ION TRANSPORTER (EUROFUNG)"/>
    <property type="match status" value="1"/>
</dbReference>
<evidence type="ECO:0000256" key="8">
    <source>
        <dbReference type="SAM" id="Phobius"/>
    </source>
</evidence>
<feature type="compositionally biased region" description="Polar residues" evidence="7">
    <location>
        <begin position="24"/>
        <end position="35"/>
    </location>
</feature>
<organism evidence="9 10">
    <name type="scientific">Ceratodon purpureus</name>
    <name type="common">Fire moss</name>
    <name type="synonym">Dicranum purpureum</name>
    <dbReference type="NCBI Taxonomy" id="3225"/>
    <lineage>
        <taxon>Eukaryota</taxon>
        <taxon>Viridiplantae</taxon>
        <taxon>Streptophyta</taxon>
        <taxon>Embryophyta</taxon>
        <taxon>Bryophyta</taxon>
        <taxon>Bryophytina</taxon>
        <taxon>Bryopsida</taxon>
        <taxon>Dicranidae</taxon>
        <taxon>Pseudoditrichales</taxon>
        <taxon>Ditrichaceae</taxon>
        <taxon>Ceratodon</taxon>
    </lineage>
</organism>
<gene>
    <name evidence="9" type="ORF">KC19_7G101400</name>
</gene>
<feature type="transmembrane region" description="Helical" evidence="8">
    <location>
        <begin position="469"/>
        <end position="488"/>
    </location>
</feature>
<dbReference type="EMBL" id="CM026428">
    <property type="protein sequence ID" value="KAG0566978.1"/>
    <property type="molecule type" value="Genomic_DNA"/>
</dbReference>
<evidence type="ECO:0008006" key="11">
    <source>
        <dbReference type="Google" id="ProtNLM"/>
    </source>
</evidence>
<keyword evidence="5 8" id="KW-1133">Transmembrane helix</keyword>
<name>A0A8T0H9I0_CERPU</name>
<feature type="transmembrane region" description="Helical" evidence="8">
    <location>
        <begin position="201"/>
        <end position="221"/>
    </location>
</feature>
<evidence type="ECO:0000256" key="4">
    <source>
        <dbReference type="ARBA" id="ARBA00022692"/>
    </source>
</evidence>
<dbReference type="NCBIfam" id="TIGR00937">
    <property type="entry name" value="2A51"/>
    <property type="match status" value="1"/>
</dbReference>
<feature type="transmembrane region" description="Helical" evidence="8">
    <location>
        <begin position="420"/>
        <end position="444"/>
    </location>
</feature>
<dbReference type="PANTHER" id="PTHR33567">
    <property type="entry name" value="CHROMATE ION TRANSPORTER (EUROFUNG)"/>
    <property type="match status" value="1"/>
</dbReference>
<sequence>MTEPTAFSNGAPPASELLHRRPTGENQNGGQMTDVESQEKRPTGVLDVAPPAPIAAIDEEELKLAEVGYVDILKQFSLLGWVAFGGPAAHIALFQKRLIERLRWLSTPVYLEIFALCQCIPGPASTQVSFALGILRKGLLGGLLSGILFQYPGAILMTAVGVFAAKKLENPQGWLEGIAAGVAAVGVALVASASKSMCRKLCATPMLATICTVTAVIAFYWPRPYTFPAVIVGSGLVTIAWSYYKKETPKPKSEADRSAGNHGFGMYAGGVLIAIWLVVLVVTLTTRRAEKSPSILLQWWEVFYRTGSIIYGGGQVVLPMLYTDLVQQDCNAEGICRDRPDSWVTSTQFYAGLGVQQALPGPLFNFSAYLGAIMAINQGYVFIVGAAIAWLGLFLPGILLIFGILPFWGKFRNWNIYNRALPGLNAAGIGLIVTSVFSLTLGAYKSSPFGTTSICIGILGFTAVDQLHWSEPLVVVGGGVLGIIAWALKMN</sequence>
<reference evidence="9" key="1">
    <citation type="submission" date="2020-06" db="EMBL/GenBank/DDBJ databases">
        <title>WGS assembly of Ceratodon purpureus strain R40.</title>
        <authorList>
            <person name="Carey S.B."/>
            <person name="Jenkins J."/>
            <person name="Shu S."/>
            <person name="Lovell J.T."/>
            <person name="Sreedasyam A."/>
            <person name="Maumus F."/>
            <person name="Tiley G.P."/>
            <person name="Fernandez-Pozo N."/>
            <person name="Barry K."/>
            <person name="Chen C."/>
            <person name="Wang M."/>
            <person name="Lipzen A."/>
            <person name="Daum C."/>
            <person name="Saski C.A."/>
            <person name="Payton A.C."/>
            <person name="Mcbreen J.C."/>
            <person name="Conrad R.E."/>
            <person name="Kollar L.M."/>
            <person name="Olsson S."/>
            <person name="Huttunen S."/>
            <person name="Landis J.B."/>
            <person name="Wickett N.J."/>
            <person name="Johnson M.G."/>
            <person name="Rensing S.A."/>
            <person name="Grimwood J."/>
            <person name="Schmutz J."/>
            <person name="Mcdaniel S.F."/>
        </authorList>
    </citation>
    <scope>NUCLEOTIDE SEQUENCE</scope>
    <source>
        <strain evidence="9">R40</strain>
    </source>
</reference>
<dbReference type="InterPro" id="IPR014047">
    <property type="entry name" value="Chr_Tranpt_l_chain"/>
</dbReference>
<feature type="transmembrane region" description="Helical" evidence="8">
    <location>
        <begin position="177"/>
        <end position="194"/>
    </location>
</feature>
<feature type="transmembrane region" description="Helical" evidence="8">
    <location>
        <begin position="227"/>
        <end position="244"/>
    </location>
</feature>
<dbReference type="Proteomes" id="UP000822688">
    <property type="component" value="Chromosome 7"/>
</dbReference>
<dbReference type="GO" id="GO:0005886">
    <property type="term" value="C:plasma membrane"/>
    <property type="evidence" value="ECO:0007669"/>
    <property type="project" value="UniProtKB-SubCell"/>
</dbReference>
<keyword evidence="10" id="KW-1185">Reference proteome</keyword>
<keyword evidence="6 8" id="KW-0472">Membrane</keyword>
<evidence type="ECO:0000256" key="6">
    <source>
        <dbReference type="ARBA" id="ARBA00023136"/>
    </source>
</evidence>
<proteinExistence type="inferred from homology"/>
<dbReference type="Pfam" id="PF02417">
    <property type="entry name" value="Chromate_transp"/>
    <property type="match status" value="2"/>
</dbReference>
<comment type="caution">
    <text evidence="9">The sequence shown here is derived from an EMBL/GenBank/DDBJ whole genome shotgun (WGS) entry which is preliminary data.</text>
</comment>
<keyword evidence="4 8" id="KW-0812">Transmembrane</keyword>
<feature type="transmembrane region" description="Helical" evidence="8">
    <location>
        <begin position="380"/>
        <end position="408"/>
    </location>
</feature>
<comment type="subcellular location">
    <subcellularLocation>
        <location evidence="1">Cell membrane</location>
        <topology evidence="1">Multi-pass membrane protein</topology>
    </subcellularLocation>
</comment>
<feature type="region of interest" description="Disordered" evidence="7">
    <location>
        <begin position="1"/>
        <end position="47"/>
    </location>
</feature>
<comment type="similarity">
    <text evidence="2">Belongs to the chromate ion transporter (CHR) (TC 2.A.51) family.</text>
</comment>
<evidence type="ECO:0000256" key="3">
    <source>
        <dbReference type="ARBA" id="ARBA00022475"/>
    </source>
</evidence>
<accession>A0A8T0H9I0</accession>
<dbReference type="InterPro" id="IPR003370">
    <property type="entry name" value="Chromate_transpt"/>
</dbReference>
<evidence type="ECO:0000256" key="1">
    <source>
        <dbReference type="ARBA" id="ARBA00004651"/>
    </source>
</evidence>